<reference evidence="3" key="1">
    <citation type="submission" date="2019-02" db="EMBL/GenBank/DDBJ databases">
        <authorList>
            <person name="Gruber-Vodicka R. H."/>
            <person name="Seah K. B. B."/>
        </authorList>
    </citation>
    <scope>NUCLEOTIDE SEQUENCE</scope>
    <source>
        <strain evidence="3">BECK_BZ163</strain>
        <strain evidence="4">BECK_BZ164</strain>
        <strain evidence="2">BECK_BZ165</strain>
    </source>
</reference>
<dbReference type="AlphaFoldDB" id="A0A450TRG7"/>
<evidence type="ECO:0000313" key="3">
    <source>
        <dbReference type="EMBL" id="VFJ70647.1"/>
    </source>
</evidence>
<name>A0A450TRG7_9GAMM</name>
<proteinExistence type="predicted"/>
<dbReference type="EMBL" id="CAADEZ010000556">
    <property type="protein sequence ID" value="VFJ70647.1"/>
    <property type="molecule type" value="Genomic_DNA"/>
</dbReference>
<organism evidence="3">
    <name type="scientific">Candidatus Kentrum sp. FM</name>
    <dbReference type="NCBI Taxonomy" id="2126340"/>
    <lineage>
        <taxon>Bacteria</taxon>
        <taxon>Pseudomonadati</taxon>
        <taxon>Pseudomonadota</taxon>
        <taxon>Gammaproteobacteria</taxon>
        <taxon>Candidatus Kentrum</taxon>
    </lineage>
</organism>
<keyword evidence="1 3" id="KW-0456">Lyase</keyword>
<dbReference type="EMBL" id="CAADFA010000542">
    <property type="protein sequence ID" value="VFJ70100.1"/>
    <property type="molecule type" value="Genomic_DNA"/>
</dbReference>
<dbReference type="EMBL" id="CAADFL010000630">
    <property type="protein sequence ID" value="VFK19585.1"/>
    <property type="molecule type" value="Genomic_DNA"/>
</dbReference>
<dbReference type="SUPFAM" id="SSF51569">
    <property type="entry name" value="Aldolase"/>
    <property type="match status" value="1"/>
</dbReference>
<sequence length="358" mass="38611">MKTVADLIQDPIAHYPGITIACFDPTTGDLPRRQLDEGKNVRLLTQLAKTLATFDGGSAVLIAASSGQGHLRTPQELEQWFRSAAMAELGATIKTALLRPEDGTAANARLIALLEELGYLAVFVRPGTGLPPDASPEAVYENIRPIVEESAARGLAVGLYSIPDVSGPPLLPEAAAMLVGGPGGEWIVAIKVTQSDYETSTLPFLQHPGLDGLKIVQGWDTHLLRALRDGPGHDSRGRQRCGVTSGPMSFAVFQYLHLLECARQGDWAEASTAQDALTALFRSVQDDPNVFPDLQRVKYIMGLGHPITAVVSEQHTARFFTALEGLTRSEDRVRLAKSLDIMGDGPFHQRLQGLMSFA</sequence>
<dbReference type="InterPro" id="IPR013785">
    <property type="entry name" value="Aldolase_TIM"/>
</dbReference>
<dbReference type="GO" id="GO:0016829">
    <property type="term" value="F:lyase activity"/>
    <property type="evidence" value="ECO:0007669"/>
    <property type="project" value="UniProtKB-KW"/>
</dbReference>
<evidence type="ECO:0000313" key="2">
    <source>
        <dbReference type="EMBL" id="VFJ70100.1"/>
    </source>
</evidence>
<gene>
    <name evidence="3" type="ORF">BECKFM1743A_GA0114220_105564</name>
    <name evidence="4" type="ORF">BECKFM1743B_GA0114221_106304</name>
    <name evidence="2" type="ORF">BECKFM1743C_GA0114222_105424</name>
</gene>
<evidence type="ECO:0000313" key="4">
    <source>
        <dbReference type="EMBL" id="VFK19585.1"/>
    </source>
</evidence>
<protein>
    <submittedName>
        <fullName evidence="3">Dihydrodipicolinate synthase/N-acetylneuraminate lyase</fullName>
    </submittedName>
</protein>
<dbReference type="InterPro" id="IPR002220">
    <property type="entry name" value="DapA-like"/>
</dbReference>
<evidence type="ECO:0000256" key="1">
    <source>
        <dbReference type="ARBA" id="ARBA00023239"/>
    </source>
</evidence>
<dbReference type="Gene3D" id="3.20.20.70">
    <property type="entry name" value="Aldolase class I"/>
    <property type="match status" value="1"/>
</dbReference>
<accession>A0A450TRG7</accession>
<dbReference type="SMART" id="SM01130">
    <property type="entry name" value="DHDPS"/>
    <property type="match status" value="1"/>
</dbReference>
<dbReference type="PROSITE" id="PS51257">
    <property type="entry name" value="PROKAR_LIPOPROTEIN"/>
    <property type="match status" value="1"/>
</dbReference>